<evidence type="ECO:0008006" key="5">
    <source>
        <dbReference type="Google" id="ProtNLM"/>
    </source>
</evidence>
<dbReference type="PANTHER" id="PTHR30006:SF2">
    <property type="entry name" value="ABC TRANSPORTER SUBSTRATE-BINDING PROTEIN"/>
    <property type="match status" value="1"/>
</dbReference>
<sequence>MRSPSQRRVPVRAAIAVMALSGMLLTGCSSSTNEPPASDELDGLSLEELKAQALEEGSVVVYSFTSRIAAIEAAFEAEYPGIDLIGHDISATEQVARLKAESASGTTTADVAYIADAPIVIRDLVEPGILLPYVPARVADALPAEHSAPLPANRLSTKVLLYNEEANPDGPPVANLWELTEPEWNGKVVMVDPNVRGDYLDLMTEAVLRSDEFSSAYEELYGKSVQLDDGIQNAGEQWIKMLYDNGLILVDDTDAVNSAVGKMGQASPPVGFSSYSDLRDNEEEGWALQVAAGVAPASGIVFPAYLGLVAGGDHPAAARLFIDFAMGDDSETGGPGYAPLYVAGDYPTRTDIVPPDGALTLDELAAWVIDPAETITIRSDVADFLLTLE</sequence>
<evidence type="ECO:0000256" key="2">
    <source>
        <dbReference type="SAM" id="SignalP"/>
    </source>
</evidence>
<dbReference type="Gene3D" id="3.40.190.10">
    <property type="entry name" value="Periplasmic binding protein-like II"/>
    <property type="match status" value="2"/>
</dbReference>
<keyword evidence="4" id="KW-1185">Reference proteome</keyword>
<proteinExistence type="predicted"/>
<dbReference type="InterPro" id="IPR006059">
    <property type="entry name" value="SBP"/>
</dbReference>
<evidence type="ECO:0000256" key="1">
    <source>
        <dbReference type="ARBA" id="ARBA00022729"/>
    </source>
</evidence>
<organism evidence="3 4">
    <name type="scientific">Leifsonella bigeumensis</name>
    <dbReference type="NCBI Taxonomy" id="433643"/>
    <lineage>
        <taxon>Bacteria</taxon>
        <taxon>Bacillati</taxon>
        <taxon>Actinomycetota</taxon>
        <taxon>Actinomycetes</taxon>
        <taxon>Micrococcales</taxon>
        <taxon>Microbacteriaceae</taxon>
        <taxon>Leifsonella</taxon>
    </lineage>
</organism>
<dbReference type="PANTHER" id="PTHR30006">
    <property type="entry name" value="THIAMINE-BINDING PERIPLASMIC PROTEIN-RELATED"/>
    <property type="match status" value="1"/>
</dbReference>
<dbReference type="PROSITE" id="PS51257">
    <property type="entry name" value="PROKAR_LIPOPROTEIN"/>
    <property type="match status" value="1"/>
</dbReference>
<comment type="caution">
    <text evidence="3">The sequence shown here is derived from an EMBL/GenBank/DDBJ whole genome shotgun (WGS) entry which is preliminary data.</text>
</comment>
<dbReference type="Proteomes" id="UP001501004">
    <property type="component" value="Unassembled WGS sequence"/>
</dbReference>
<gene>
    <name evidence="3" type="ORF">GCM10022239_18560</name>
</gene>
<dbReference type="SUPFAM" id="SSF53850">
    <property type="entry name" value="Periplasmic binding protein-like II"/>
    <property type="match status" value="1"/>
</dbReference>
<accession>A0ABP7FTC7</accession>
<evidence type="ECO:0000313" key="3">
    <source>
        <dbReference type="EMBL" id="GAA3743380.1"/>
    </source>
</evidence>
<dbReference type="Pfam" id="PF01547">
    <property type="entry name" value="SBP_bac_1"/>
    <property type="match status" value="1"/>
</dbReference>
<dbReference type="EMBL" id="BAABAE010000003">
    <property type="protein sequence ID" value="GAA3743380.1"/>
    <property type="molecule type" value="Genomic_DNA"/>
</dbReference>
<keyword evidence="1 2" id="KW-0732">Signal</keyword>
<protein>
    <recommendedName>
        <fullName evidence="5">Iron(III) transport system substrate-binding protein</fullName>
    </recommendedName>
</protein>
<dbReference type="RefSeq" id="WP_344755981.1">
    <property type="nucleotide sequence ID" value="NZ_BAABAE010000003.1"/>
</dbReference>
<name>A0ABP7FTC7_9MICO</name>
<feature type="signal peptide" evidence="2">
    <location>
        <begin position="1"/>
        <end position="26"/>
    </location>
</feature>
<feature type="chain" id="PRO_5045554339" description="Iron(III) transport system substrate-binding protein" evidence="2">
    <location>
        <begin position="27"/>
        <end position="389"/>
    </location>
</feature>
<reference evidence="4" key="1">
    <citation type="journal article" date="2019" name="Int. J. Syst. Evol. Microbiol.">
        <title>The Global Catalogue of Microorganisms (GCM) 10K type strain sequencing project: providing services to taxonomists for standard genome sequencing and annotation.</title>
        <authorList>
            <consortium name="The Broad Institute Genomics Platform"/>
            <consortium name="The Broad Institute Genome Sequencing Center for Infectious Disease"/>
            <person name="Wu L."/>
            <person name="Ma J."/>
        </authorList>
    </citation>
    <scope>NUCLEOTIDE SEQUENCE [LARGE SCALE GENOMIC DNA]</scope>
    <source>
        <strain evidence="4">JCM 16949</strain>
    </source>
</reference>
<evidence type="ECO:0000313" key="4">
    <source>
        <dbReference type="Proteomes" id="UP001501004"/>
    </source>
</evidence>